<gene>
    <name evidence="3" type="ORF">TVAG_059600</name>
</gene>
<reference evidence="3" key="1">
    <citation type="submission" date="2006-10" db="EMBL/GenBank/DDBJ databases">
        <authorList>
            <person name="Amadeo P."/>
            <person name="Zhao Q."/>
            <person name="Wortman J."/>
            <person name="Fraser-Liggett C."/>
            <person name="Carlton J."/>
        </authorList>
    </citation>
    <scope>NUCLEOTIDE SEQUENCE</scope>
    <source>
        <strain evidence="3">G3</strain>
    </source>
</reference>
<dbReference type="VEuPathDB" id="TrichDB:TVAGG3_0710240"/>
<keyword evidence="4" id="KW-1185">Reference proteome</keyword>
<dbReference type="AlphaFoldDB" id="A2FB12"/>
<dbReference type="KEGG" id="tva:4755681"/>
<sequence length="243" mass="28674">MSSVSTPMTSPYRTPIKSPHSKDPESARKNLLKKEHDLNKLEILNLKDANLKCEQKANELKKQKTNLANAIKAEQKLITTREKEYKEELEQQIELEKQKMNTQISEIKNEKENQRKDIINSLQRKIRQILDKLPRSNADGHMMLNIENDNIQQMKAEFHSMVLNWNSQRQLSDIERLNLKLRKTLLMIKENTYLNIPPHPKLFIEKSHEFETEYSQHTSYECHQTNVNYTKLTVEKHTLLISS</sequence>
<evidence type="ECO:0000313" key="3">
    <source>
        <dbReference type="EMBL" id="EAX97895.1"/>
    </source>
</evidence>
<protein>
    <submittedName>
        <fullName evidence="3">Uncharacterized protein</fullName>
    </submittedName>
</protein>
<feature type="compositionally biased region" description="Polar residues" evidence="2">
    <location>
        <begin position="1"/>
        <end position="12"/>
    </location>
</feature>
<proteinExistence type="predicted"/>
<dbReference type="RefSeq" id="XP_001310825.1">
    <property type="nucleotide sequence ID" value="XM_001310824.1"/>
</dbReference>
<feature type="region of interest" description="Disordered" evidence="2">
    <location>
        <begin position="1"/>
        <end position="29"/>
    </location>
</feature>
<accession>A2FB12</accession>
<evidence type="ECO:0000256" key="2">
    <source>
        <dbReference type="SAM" id="MobiDB-lite"/>
    </source>
</evidence>
<evidence type="ECO:0000256" key="1">
    <source>
        <dbReference type="SAM" id="Coils"/>
    </source>
</evidence>
<dbReference type="InParanoid" id="A2FB12"/>
<feature type="compositionally biased region" description="Basic and acidic residues" evidence="2">
    <location>
        <begin position="20"/>
        <end position="29"/>
    </location>
</feature>
<keyword evidence="1" id="KW-0175">Coiled coil</keyword>
<feature type="coiled-coil region" evidence="1">
    <location>
        <begin position="43"/>
        <end position="128"/>
    </location>
</feature>
<evidence type="ECO:0000313" key="4">
    <source>
        <dbReference type="Proteomes" id="UP000001542"/>
    </source>
</evidence>
<dbReference type="Proteomes" id="UP000001542">
    <property type="component" value="Unassembled WGS sequence"/>
</dbReference>
<organism evidence="3 4">
    <name type="scientific">Trichomonas vaginalis (strain ATCC PRA-98 / G3)</name>
    <dbReference type="NCBI Taxonomy" id="412133"/>
    <lineage>
        <taxon>Eukaryota</taxon>
        <taxon>Metamonada</taxon>
        <taxon>Parabasalia</taxon>
        <taxon>Trichomonadida</taxon>
        <taxon>Trichomonadidae</taxon>
        <taxon>Trichomonas</taxon>
    </lineage>
</organism>
<name>A2FB12_TRIV3</name>
<dbReference type="VEuPathDB" id="TrichDB:TVAG_059600"/>
<dbReference type="SMR" id="A2FB12"/>
<reference evidence="3" key="2">
    <citation type="journal article" date="2007" name="Science">
        <title>Draft genome sequence of the sexually transmitted pathogen Trichomonas vaginalis.</title>
        <authorList>
            <person name="Carlton J.M."/>
            <person name="Hirt R.P."/>
            <person name="Silva J.C."/>
            <person name="Delcher A.L."/>
            <person name="Schatz M."/>
            <person name="Zhao Q."/>
            <person name="Wortman J.R."/>
            <person name="Bidwell S.L."/>
            <person name="Alsmark U.C.M."/>
            <person name="Besteiro S."/>
            <person name="Sicheritz-Ponten T."/>
            <person name="Noel C.J."/>
            <person name="Dacks J.B."/>
            <person name="Foster P.G."/>
            <person name="Simillion C."/>
            <person name="Van de Peer Y."/>
            <person name="Miranda-Saavedra D."/>
            <person name="Barton G.J."/>
            <person name="Westrop G.D."/>
            <person name="Mueller S."/>
            <person name="Dessi D."/>
            <person name="Fiori P.L."/>
            <person name="Ren Q."/>
            <person name="Paulsen I."/>
            <person name="Zhang H."/>
            <person name="Bastida-Corcuera F.D."/>
            <person name="Simoes-Barbosa A."/>
            <person name="Brown M.T."/>
            <person name="Hayes R.D."/>
            <person name="Mukherjee M."/>
            <person name="Okumura C.Y."/>
            <person name="Schneider R."/>
            <person name="Smith A.J."/>
            <person name="Vanacova S."/>
            <person name="Villalvazo M."/>
            <person name="Haas B.J."/>
            <person name="Pertea M."/>
            <person name="Feldblyum T.V."/>
            <person name="Utterback T.R."/>
            <person name="Shu C.L."/>
            <person name="Osoegawa K."/>
            <person name="de Jong P.J."/>
            <person name="Hrdy I."/>
            <person name="Horvathova L."/>
            <person name="Zubacova Z."/>
            <person name="Dolezal P."/>
            <person name="Malik S.B."/>
            <person name="Logsdon J.M. Jr."/>
            <person name="Henze K."/>
            <person name="Gupta A."/>
            <person name="Wang C.C."/>
            <person name="Dunne R.L."/>
            <person name="Upcroft J.A."/>
            <person name="Upcroft P."/>
            <person name="White O."/>
            <person name="Salzberg S.L."/>
            <person name="Tang P."/>
            <person name="Chiu C.-H."/>
            <person name="Lee Y.-S."/>
            <person name="Embley T.M."/>
            <person name="Coombs G.H."/>
            <person name="Mottram J.C."/>
            <person name="Tachezy J."/>
            <person name="Fraser-Liggett C.M."/>
            <person name="Johnson P.J."/>
        </authorList>
    </citation>
    <scope>NUCLEOTIDE SEQUENCE [LARGE SCALE GENOMIC DNA]</scope>
    <source>
        <strain evidence="3">G3</strain>
    </source>
</reference>
<dbReference type="EMBL" id="DS113696">
    <property type="protein sequence ID" value="EAX97895.1"/>
    <property type="molecule type" value="Genomic_DNA"/>
</dbReference>